<name>A0ABD3LE43_EUCGL</name>
<dbReference type="EMBL" id="JBJKBG010000002">
    <property type="protein sequence ID" value="KAL3748838.1"/>
    <property type="molecule type" value="Genomic_DNA"/>
</dbReference>
<dbReference type="AlphaFoldDB" id="A0ABD3LE43"/>
<keyword evidence="2" id="KW-1185">Reference proteome</keyword>
<evidence type="ECO:0000313" key="1">
    <source>
        <dbReference type="EMBL" id="KAL3748838.1"/>
    </source>
</evidence>
<dbReference type="PANTHER" id="PTHR37199:SF2">
    <property type="entry name" value="MEMBRANE LIPOPROTEIN"/>
    <property type="match status" value="1"/>
</dbReference>
<sequence>MWRKWKEQNDGMISGVGVSECLLLLWAALLALSLISAILLSCAEGASPSSKTRAASADDSGFYAAGCAAGCGAACGGACGA</sequence>
<organism evidence="1 2">
    <name type="scientific">Eucalyptus globulus</name>
    <name type="common">Tasmanian blue gum</name>
    <dbReference type="NCBI Taxonomy" id="34317"/>
    <lineage>
        <taxon>Eukaryota</taxon>
        <taxon>Viridiplantae</taxon>
        <taxon>Streptophyta</taxon>
        <taxon>Embryophyta</taxon>
        <taxon>Tracheophyta</taxon>
        <taxon>Spermatophyta</taxon>
        <taxon>Magnoliopsida</taxon>
        <taxon>eudicotyledons</taxon>
        <taxon>Gunneridae</taxon>
        <taxon>Pentapetalae</taxon>
        <taxon>rosids</taxon>
        <taxon>malvids</taxon>
        <taxon>Myrtales</taxon>
        <taxon>Myrtaceae</taxon>
        <taxon>Myrtoideae</taxon>
        <taxon>Eucalypteae</taxon>
        <taxon>Eucalyptus</taxon>
    </lineage>
</organism>
<accession>A0ABD3LE43</accession>
<dbReference type="Proteomes" id="UP001634007">
    <property type="component" value="Unassembled WGS sequence"/>
</dbReference>
<comment type="caution">
    <text evidence="1">The sequence shown here is derived from an EMBL/GenBank/DDBJ whole genome shotgun (WGS) entry which is preliminary data.</text>
</comment>
<evidence type="ECO:0000313" key="2">
    <source>
        <dbReference type="Proteomes" id="UP001634007"/>
    </source>
</evidence>
<gene>
    <name evidence="1" type="ORF">ACJRO7_009991</name>
</gene>
<reference evidence="1 2" key="1">
    <citation type="submission" date="2024-11" db="EMBL/GenBank/DDBJ databases">
        <title>Chromosome-level genome assembly of Eucalyptus globulus Labill. provides insights into its genome evolution.</title>
        <authorList>
            <person name="Li X."/>
        </authorList>
    </citation>
    <scope>NUCLEOTIDE SEQUENCE [LARGE SCALE GENOMIC DNA]</scope>
    <source>
        <strain evidence="1">CL2024</strain>
        <tissue evidence="1">Fresh tender leaves</tissue>
    </source>
</reference>
<dbReference type="PANTHER" id="PTHR37199">
    <property type="entry name" value="TRANSMEMBRANE PROTEIN"/>
    <property type="match status" value="1"/>
</dbReference>
<proteinExistence type="predicted"/>
<protein>
    <submittedName>
        <fullName evidence="1">Uncharacterized protein</fullName>
    </submittedName>
</protein>